<dbReference type="SUPFAM" id="SSF57288">
    <property type="entry name" value="Midkine"/>
    <property type="match status" value="1"/>
</dbReference>
<feature type="signal peptide" evidence="7">
    <location>
        <begin position="1"/>
        <end position="19"/>
    </location>
</feature>
<dbReference type="PANTHER" id="PTHR21050">
    <property type="entry name" value="MIDKINE AND PLEIOTROPHIN 1, ISOFORM A-RELATED"/>
    <property type="match status" value="1"/>
</dbReference>
<evidence type="ECO:0000259" key="8">
    <source>
        <dbReference type="Pfam" id="PF01091"/>
    </source>
</evidence>
<reference evidence="9 10" key="1">
    <citation type="submission" date="2013-11" db="EMBL/GenBank/DDBJ databases">
        <title>Genome sequencing of Stegodyphus mimosarum.</title>
        <authorList>
            <person name="Bechsgaard J."/>
        </authorList>
    </citation>
    <scope>NUCLEOTIDE SEQUENCE [LARGE SCALE GENOMIC DNA]</scope>
</reference>
<comment type="similarity">
    <text evidence="2">Belongs to the pleiotrophin family.</text>
</comment>
<dbReference type="InterPro" id="IPR038130">
    <property type="entry name" value="PTN/MK_C_dom_sf"/>
</dbReference>
<dbReference type="FunFam" id="2.30.90.10:FF:000001">
    <property type="entry name" value="Pleiotrophin"/>
    <property type="match status" value="1"/>
</dbReference>
<comment type="subcellular location">
    <subcellularLocation>
        <location evidence="1">Secreted</location>
    </subcellularLocation>
</comment>
<keyword evidence="3" id="KW-0964">Secreted</keyword>
<dbReference type="PANTHER" id="PTHR21050:SF1">
    <property type="entry name" value="MIDKINE AND PLEIOTROPHIN 1, ISOFORM A-RELATED"/>
    <property type="match status" value="1"/>
</dbReference>
<dbReference type="GO" id="GO:0008083">
    <property type="term" value="F:growth factor activity"/>
    <property type="evidence" value="ECO:0007669"/>
    <property type="project" value="InterPro"/>
</dbReference>
<evidence type="ECO:0000313" key="9">
    <source>
        <dbReference type="EMBL" id="KFM75003.1"/>
    </source>
</evidence>
<feature type="domain" description="Pleiotrophin/Midkine C-terminal" evidence="8">
    <location>
        <begin position="93"/>
        <end position="139"/>
    </location>
</feature>
<feature type="compositionally biased region" description="Basic residues" evidence="6">
    <location>
        <begin position="178"/>
        <end position="198"/>
    </location>
</feature>
<evidence type="ECO:0000313" key="10">
    <source>
        <dbReference type="Proteomes" id="UP000054359"/>
    </source>
</evidence>
<feature type="region of interest" description="Disordered" evidence="6">
    <location>
        <begin position="176"/>
        <end position="216"/>
    </location>
</feature>
<feature type="compositionally biased region" description="Acidic residues" evidence="6">
    <location>
        <begin position="204"/>
        <end position="216"/>
    </location>
</feature>
<feature type="chain" id="PRO_5001830392" description="Pleiotrophin/Midkine C-terminal domain-containing protein" evidence="7">
    <location>
        <begin position="20"/>
        <end position="216"/>
    </location>
</feature>
<name>A0A087UCB4_STEMI</name>
<dbReference type="Pfam" id="PF01091">
    <property type="entry name" value="PTN_MK_C"/>
    <property type="match status" value="1"/>
</dbReference>
<dbReference type="GO" id="GO:0008201">
    <property type="term" value="F:heparin binding"/>
    <property type="evidence" value="ECO:0007669"/>
    <property type="project" value="TreeGrafter"/>
</dbReference>
<organism evidence="9 10">
    <name type="scientific">Stegodyphus mimosarum</name>
    <name type="common">African social velvet spider</name>
    <dbReference type="NCBI Taxonomy" id="407821"/>
    <lineage>
        <taxon>Eukaryota</taxon>
        <taxon>Metazoa</taxon>
        <taxon>Ecdysozoa</taxon>
        <taxon>Arthropoda</taxon>
        <taxon>Chelicerata</taxon>
        <taxon>Arachnida</taxon>
        <taxon>Araneae</taxon>
        <taxon>Araneomorphae</taxon>
        <taxon>Entelegynae</taxon>
        <taxon>Eresoidea</taxon>
        <taxon>Eresidae</taxon>
        <taxon>Stegodyphus</taxon>
    </lineage>
</organism>
<dbReference type="Gene3D" id="2.30.90.10">
    <property type="entry name" value="Heparin-binding Growth Factor, Midkine, Chain A- C-terminal Domain"/>
    <property type="match status" value="3"/>
</dbReference>
<keyword evidence="4 7" id="KW-0732">Signal</keyword>
<accession>A0A087UCB4</accession>
<dbReference type="GO" id="GO:0048332">
    <property type="term" value="P:mesoderm morphogenesis"/>
    <property type="evidence" value="ECO:0007669"/>
    <property type="project" value="TreeGrafter"/>
</dbReference>
<evidence type="ECO:0000256" key="6">
    <source>
        <dbReference type="SAM" id="MobiDB-lite"/>
    </source>
</evidence>
<evidence type="ECO:0000256" key="5">
    <source>
        <dbReference type="ARBA" id="ARBA00023157"/>
    </source>
</evidence>
<gene>
    <name evidence="9" type="ORF">X975_18972</name>
</gene>
<dbReference type="EMBL" id="KK119179">
    <property type="protein sequence ID" value="KFM75003.1"/>
    <property type="molecule type" value="Genomic_DNA"/>
</dbReference>
<dbReference type="Proteomes" id="UP000054359">
    <property type="component" value="Unassembled WGS sequence"/>
</dbReference>
<evidence type="ECO:0000256" key="7">
    <source>
        <dbReference type="SAM" id="SignalP"/>
    </source>
</evidence>
<dbReference type="AlphaFoldDB" id="A0A087UCB4"/>
<evidence type="ECO:0000256" key="2">
    <source>
        <dbReference type="ARBA" id="ARBA00005403"/>
    </source>
</evidence>
<dbReference type="InterPro" id="IPR020090">
    <property type="entry name" value="PTN/MK_C_dom"/>
</dbReference>
<evidence type="ECO:0000256" key="3">
    <source>
        <dbReference type="ARBA" id="ARBA00022525"/>
    </source>
</evidence>
<feature type="non-terminal residue" evidence="9">
    <location>
        <position position="216"/>
    </location>
</feature>
<evidence type="ECO:0000256" key="1">
    <source>
        <dbReference type="ARBA" id="ARBA00004613"/>
    </source>
</evidence>
<dbReference type="OMA" id="CEISTNM"/>
<dbReference type="OrthoDB" id="8818336at2759"/>
<dbReference type="GO" id="GO:0005576">
    <property type="term" value="C:extracellular region"/>
    <property type="evidence" value="ECO:0007669"/>
    <property type="project" value="UniProtKB-SubCell"/>
</dbReference>
<evidence type="ECO:0000256" key="4">
    <source>
        <dbReference type="ARBA" id="ARBA00022729"/>
    </source>
</evidence>
<sequence>MNSCLLACFIISSCIILEAVCHLHDELLHDSDHEVVYRVPRGIHGKKKDGECRYKKGPWSDCEASSNMQRKTLNLKRGDTSCEQTKVITRKCKKACKYEKGDWSDCEISTNMRTRIDNLKPKSDSSCQPTRTISKKCKKVCKYNKQALWGECDPATGKKTKVLVLKSGNPQVCEPNKKVTKPCHKGSGHGGHKGVNKGRKADDYGDEDETNGDLVL</sequence>
<keyword evidence="10" id="KW-1185">Reference proteome</keyword>
<dbReference type="InterPro" id="IPR020091">
    <property type="entry name" value="PTN/MK_diS_sf"/>
</dbReference>
<keyword evidence="5" id="KW-1015">Disulfide bond</keyword>
<protein>
    <recommendedName>
        <fullName evidence="8">Pleiotrophin/Midkine C-terminal domain-containing protein</fullName>
    </recommendedName>
</protein>
<proteinExistence type="inferred from homology"/>